<name>Q5ULH8_9CAUD</name>
<reference evidence="1 2" key="1">
    <citation type="journal article" date="2004" name="J. Bacteriol.">
        <title>Lactobacillus plantarum bacteriophage LP65: a new member of the SPO1-like genus of the family Myoviridae.</title>
        <authorList>
            <person name="Chibani-Chennoufi S."/>
            <person name="Dillmann M.L."/>
            <person name="Marvin-Guy L."/>
            <person name="Rami-Shojaei S."/>
            <person name="Brussow H."/>
        </authorList>
    </citation>
    <scope>NUCLEOTIDE SEQUENCE</scope>
</reference>
<organism evidence="1 2">
    <name type="scientific">Lactobacillus phage LP65</name>
    <dbReference type="NCBI Taxonomy" id="2892344"/>
    <lineage>
        <taxon>Viruses</taxon>
        <taxon>Duplodnaviria</taxon>
        <taxon>Heunggongvirae</taxon>
        <taxon>Uroviricota</taxon>
        <taxon>Caudoviricetes</taxon>
        <taxon>Herelleviridae</taxon>
        <taxon>Salchichonvirus</taxon>
        <taxon>Salchichonvirus LP65</taxon>
    </lineage>
</organism>
<proteinExistence type="predicted"/>
<protein>
    <submittedName>
        <fullName evidence="1">Orf136</fullName>
    </submittedName>
</protein>
<keyword evidence="2" id="KW-1185">Reference proteome</keyword>
<dbReference type="RefSeq" id="YP_164771.1">
    <property type="nucleotide sequence ID" value="NC_006565.1"/>
</dbReference>
<accession>Q5ULH8</accession>
<dbReference type="EMBL" id="AY682195">
    <property type="protein sequence ID" value="AAV35956.1"/>
    <property type="molecule type" value="Genomic_DNA"/>
</dbReference>
<dbReference type="Proteomes" id="UP000002117">
    <property type="component" value="Segment"/>
</dbReference>
<evidence type="ECO:0000313" key="2">
    <source>
        <dbReference type="Proteomes" id="UP000002117"/>
    </source>
</evidence>
<evidence type="ECO:0000313" key="1">
    <source>
        <dbReference type="EMBL" id="AAV35956.1"/>
    </source>
</evidence>
<dbReference type="KEGG" id="vg:3197403"/>
<gene>
    <name evidence="1" type="ORF">orf136</name>
</gene>
<sequence>MKHKGMESTIEFTMLLSPVPPALMIVRRKRVNESELKYASHNFLDKGYNPHIGQTDDNGWMITIQLSPDYDKADLDEAVAKCMIVATGLVDSGVYDDSKTILLNKPKDSLKKSLESTNVFWEDGLERAKELDRAQFDSRAIHKLSEVKSEPLIKAIFKANDYNLYKE</sequence>